<gene>
    <name evidence="2" type="ORF">CEXT_321641</name>
</gene>
<protein>
    <submittedName>
        <fullName evidence="2">Uncharacterized protein</fullName>
    </submittedName>
</protein>
<comment type="caution">
    <text evidence="2">The sequence shown here is derived from an EMBL/GenBank/DDBJ whole genome shotgun (WGS) entry which is preliminary data.</text>
</comment>
<reference evidence="2 3" key="1">
    <citation type="submission" date="2021-06" db="EMBL/GenBank/DDBJ databases">
        <title>Caerostris extrusa draft genome.</title>
        <authorList>
            <person name="Kono N."/>
            <person name="Arakawa K."/>
        </authorList>
    </citation>
    <scope>NUCLEOTIDE SEQUENCE [LARGE SCALE GENOMIC DNA]</scope>
</reference>
<evidence type="ECO:0000313" key="2">
    <source>
        <dbReference type="EMBL" id="GIY99515.1"/>
    </source>
</evidence>
<evidence type="ECO:0000313" key="3">
    <source>
        <dbReference type="Proteomes" id="UP001054945"/>
    </source>
</evidence>
<organism evidence="2 3">
    <name type="scientific">Caerostris extrusa</name>
    <name type="common">Bark spider</name>
    <name type="synonym">Caerostris bankana</name>
    <dbReference type="NCBI Taxonomy" id="172846"/>
    <lineage>
        <taxon>Eukaryota</taxon>
        <taxon>Metazoa</taxon>
        <taxon>Ecdysozoa</taxon>
        <taxon>Arthropoda</taxon>
        <taxon>Chelicerata</taxon>
        <taxon>Arachnida</taxon>
        <taxon>Araneae</taxon>
        <taxon>Araneomorphae</taxon>
        <taxon>Entelegynae</taxon>
        <taxon>Araneoidea</taxon>
        <taxon>Araneidae</taxon>
        <taxon>Caerostris</taxon>
    </lineage>
</organism>
<sequence>MQLTTTAADQYRKTESAANGKEIIINWESKRHCEQSEAYFKQRDHLWRISKTGRLKHGHHKIETETVYLRTYKHTKTTSRNGPFHVKTNRRNQSQLPDYGNMK</sequence>
<proteinExistence type="predicted"/>
<dbReference type="Proteomes" id="UP001054945">
    <property type="component" value="Unassembled WGS sequence"/>
</dbReference>
<feature type="region of interest" description="Disordered" evidence="1">
    <location>
        <begin position="74"/>
        <end position="103"/>
    </location>
</feature>
<keyword evidence="3" id="KW-1185">Reference proteome</keyword>
<dbReference type="AlphaFoldDB" id="A0AAV4XZ86"/>
<name>A0AAV4XZ86_CAEEX</name>
<dbReference type="EMBL" id="BPLR01001056">
    <property type="protein sequence ID" value="GIY99515.1"/>
    <property type="molecule type" value="Genomic_DNA"/>
</dbReference>
<evidence type="ECO:0000256" key="1">
    <source>
        <dbReference type="SAM" id="MobiDB-lite"/>
    </source>
</evidence>
<accession>A0AAV4XZ86</accession>